<dbReference type="EMBL" id="JAAVUN010000001">
    <property type="protein sequence ID" value="NKE08634.1"/>
    <property type="molecule type" value="Genomic_DNA"/>
</dbReference>
<evidence type="ECO:0000313" key="2">
    <source>
        <dbReference type="Proteomes" id="UP000521379"/>
    </source>
</evidence>
<dbReference type="InterPro" id="IPR024747">
    <property type="entry name" value="Pyridox_Oxase-rel"/>
</dbReference>
<dbReference type="AlphaFoldDB" id="A0A846TS25"/>
<reference evidence="1 2" key="1">
    <citation type="submission" date="2020-02" db="EMBL/GenBank/DDBJ databases">
        <authorList>
            <person name="Sun Q."/>
        </authorList>
    </citation>
    <scope>NUCLEOTIDE SEQUENCE [LARGE SCALE GENOMIC DNA]</scope>
    <source>
        <strain evidence="1 2">YIM 13062</strain>
    </source>
</reference>
<keyword evidence="2" id="KW-1185">Reference proteome</keyword>
<dbReference type="Proteomes" id="UP000521379">
    <property type="component" value="Unassembled WGS sequence"/>
</dbReference>
<dbReference type="Pfam" id="PF12900">
    <property type="entry name" value="Pyridox_ox_2"/>
    <property type="match status" value="1"/>
</dbReference>
<name>A0A846TS25_9MICC</name>
<organism evidence="1 2">
    <name type="scientific">Kocuria subflava</name>
    <dbReference type="NCBI Taxonomy" id="1736139"/>
    <lineage>
        <taxon>Bacteria</taxon>
        <taxon>Bacillati</taxon>
        <taxon>Actinomycetota</taxon>
        <taxon>Actinomycetes</taxon>
        <taxon>Micrococcales</taxon>
        <taxon>Micrococcaceae</taxon>
        <taxon>Kocuria</taxon>
    </lineage>
</organism>
<accession>A0A846TS25</accession>
<proteinExistence type="predicted"/>
<dbReference type="InterPro" id="IPR012349">
    <property type="entry name" value="Split_barrel_FMN-bd"/>
</dbReference>
<comment type="caution">
    <text evidence="1">The sequence shown here is derived from an EMBL/GenBank/DDBJ whole genome shotgun (WGS) entry which is preliminary data.</text>
</comment>
<dbReference type="SUPFAM" id="SSF50475">
    <property type="entry name" value="FMN-binding split barrel"/>
    <property type="match status" value="1"/>
</dbReference>
<gene>
    <name evidence="1" type="ORF">GTW58_01460</name>
</gene>
<sequence>MMNPAPLPDDSQAHQQAKASEALTEDQCWEYLEAARFGRLATMDDQEIEITPINFVASNRKLYFRTARGAKLFRLTLTGKVALEIDRVAGDTAWSVMVRGSARQLTDSAELEHARSLDLKPWLDTDKIEFVEIEPTRVTGRSFRLG</sequence>
<protein>
    <submittedName>
        <fullName evidence="1">Pyridoxamine 5'-phosphate oxidase family protein</fullName>
    </submittedName>
</protein>
<evidence type="ECO:0000313" key="1">
    <source>
        <dbReference type="EMBL" id="NKE08634.1"/>
    </source>
</evidence>
<dbReference type="Gene3D" id="2.30.110.10">
    <property type="entry name" value="Electron Transport, Fmn-binding Protein, Chain A"/>
    <property type="match status" value="1"/>
</dbReference>